<dbReference type="InterPro" id="IPR005119">
    <property type="entry name" value="LysR_subst-bd"/>
</dbReference>
<organism evidence="6 7">
    <name type="scientific">Candidimonas humi</name>
    <dbReference type="NCBI Taxonomy" id="683355"/>
    <lineage>
        <taxon>Bacteria</taxon>
        <taxon>Pseudomonadati</taxon>
        <taxon>Pseudomonadota</taxon>
        <taxon>Betaproteobacteria</taxon>
        <taxon>Burkholderiales</taxon>
        <taxon>Alcaligenaceae</taxon>
        <taxon>Candidimonas</taxon>
    </lineage>
</organism>
<proteinExistence type="inferred from homology"/>
<evidence type="ECO:0000256" key="4">
    <source>
        <dbReference type="ARBA" id="ARBA00023163"/>
    </source>
</evidence>
<dbReference type="InterPro" id="IPR000847">
    <property type="entry name" value="LysR_HTH_N"/>
</dbReference>
<dbReference type="PANTHER" id="PTHR30537:SF5">
    <property type="entry name" value="HTH-TYPE TRANSCRIPTIONAL ACTIVATOR TTDR-RELATED"/>
    <property type="match status" value="1"/>
</dbReference>
<evidence type="ECO:0000256" key="2">
    <source>
        <dbReference type="ARBA" id="ARBA00023015"/>
    </source>
</evidence>
<evidence type="ECO:0000313" key="7">
    <source>
        <dbReference type="Proteomes" id="UP001595848"/>
    </source>
</evidence>
<dbReference type="Pfam" id="PF03466">
    <property type="entry name" value="LysR_substrate"/>
    <property type="match status" value="1"/>
</dbReference>
<keyword evidence="3" id="KW-0238">DNA-binding</keyword>
<feature type="domain" description="HTH lysR-type" evidence="5">
    <location>
        <begin position="1"/>
        <end position="59"/>
    </location>
</feature>
<gene>
    <name evidence="6" type="ORF">ACFOY1_12915</name>
</gene>
<accession>A0ABV8NZA8</accession>
<dbReference type="RefSeq" id="WP_217964878.1">
    <property type="nucleotide sequence ID" value="NZ_JAHTBN010000004.1"/>
</dbReference>
<dbReference type="EMBL" id="JBHSBV010000004">
    <property type="protein sequence ID" value="MFC4201854.1"/>
    <property type="molecule type" value="Genomic_DNA"/>
</dbReference>
<keyword evidence="4" id="KW-0804">Transcription</keyword>
<name>A0ABV8NZA8_9BURK</name>
<protein>
    <submittedName>
        <fullName evidence="6">LysR family transcriptional regulator</fullName>
    </submittedName>
</protein>
<evidence type="ECO:0000313" key="6">
    <source>
        <dbReference type="EMBL" id="MFC4201854.1"/>
    </source>
</evidence>
<keyword evidence="2" id="KW-0805">Transcription regulation</keyword>
<dbReference type="Proteomes" id="UP001595848">
    <property type="component" value="Unassembled WGS sequence"/>
</dbReference>
<dbReference type="InterPro" id="IPR058163">
    <property type="entry name" value="LysR-type_TF_proteobact-type"/>
</dbReference>
<comment type="similarity">
    <text evidence="1">Belongs to the LysR transcriptional regulatory family.</text>
</comment>
<dbReference type="PROSITE" id="PS50931">
    <property type="entry name" value="HTH_LYSR"/>
    <property type="match status" value="1"/>
</dbReference>
<evidence type="ECO:0000256" key="3">
    <source>
        <dbReference type="ARBA" id="ARBA00023125"/>
    </source>
</evidence>
<comment type="caution">
    <text evidence="6">The sequence shown here is derived from an EMBL/GenBank/DDBJ whole genome shotgun (WGS) entry which is preliminary data.</text>
</comment>
<dbReference type="CDD" id="cd08422">
    <property type="entry name" value="PBP2_CrgA_like"/>
    <property type="match status" value="1"/>
</dbReference>
<reference evidence="7" key="1">
    <citation type="journal article" date="2019" name="Int. J. Syst. Evol. Microbiol.">
        <title>The Global Catalogue of Microorganisms (GCM) 10K type strain sequencing project: providing services to taxonomists for standard genome sequencing and annotation.</title>
        <authorList>
            <consortium name="The Broad Institute Genomics Platform"/>
            <consortium name="The Broad Institute Genome Sequencing Center for Infectious Disease"/>
            <person name="Wu L."/>
            <person name="Ma J."/>
        </authorList>
    </citation>
    <scope>NUCLEOTIDE SEQUENCE [LARGE SCALE GENOMIC DNA]</scope>
    <source>
        <strain evidence="7">LMG 24813</strain>
    </source>
</reference>
<evidence type="ECO:0000256" key="1">
    <source>
        <dbReference type="ARBA" id="ARBA00009437"/>
    </source>
</evidence>
<dbReference type="PANTHER" id="PTHR30537">
    <property type="entry name" value="HTH-TYPE TRANSCRIPTIONAL REGULATOR"/>
    <property type="match status" value="1"/>
</dbReference>
<keyword evidence="7" id="KW-1185">Reference proteome</keyword>
<sequence>MDKFAEMTVFLCVAEEGSFSAAGRKLSRSPSAVSKIIARIEERLQVRLFDRIAGSIRLTQEGQTFRAGAQRVADTLEEVENSIAADGSDVAGVLHVHTSLTFAKYQLVPLLPGFLKKYPKLGMKFIIGTDRGNFMDRGIDVAIHSGPPSELSLVGKPLFLRNWVIAAAPAYLREYGMPVLPADLLAHRCLNFTVRTHWNAWKFLEGDRLQTINIRGNVGADQGELLRSMALEGVGVVRLAEFHIGADIQAGRLVRLLADYQPAATDMMYALYPPGRVPAPRVKIFLDFLQEHFAGRAYTRPLVEAPRP</sequence>
<evidence type="ECO:0000259" key="5">
    <source>
        <dbReference type="PROSITE" id="PS50931"/>
    </source>
</evidence>
<dbReference type="Pfam" id="PF00126">
    <property type="entry name" value="HTH_1"/>
    <property type="match status" value="1"/>
</dbReference>